<evidence type="ECO:0000313" key="1">
    <source>
        <dbReference type="EMBL" id="EFI27488.1"/>
    </source>
</evidence>
<gene>
    <name evidence="1" type="ORF">CC1G_15523</name>
</gene>
<dbReference type="KEGG" id="cci:CC1G_15523"/>
<protein>
    <submittedName>
        <fullName evidence="1">Uncharacterized protein</fullName>
    </submittedName>
</protein>
<dbReference type="RefSeq" id="XP_002910982.1">
    <property type="nucleotide sequence ID" value="XM_002910936.1"/>
</dbReference>
<dbReference type="GeneID" id="9379011"/>
<dbReference type="HOGENOM" id="CLU_039070_8_0_1"/>
<comment type="caution">
    <text evidence="1">The sequence shown here is derived from an EMBL/GenBank/DDBJ whole genome shotgun (WGS) entry which is preliminary data.</text>
</comment>
<dbReference type="InParanoid" id="D6RNA4"/>
<accession>D6RNA4</accession>
<organism evidence="1 2">
    <name type="scientific">Coprinopsis cinerea (strain Okayama-7 / 130 / ATCC MYA-4618 / FGSC 9003)</name>
    <name type="common">Inky cap fungus</name>
    <name type="synonym">Hormographiella aspergillata</name>
    <dbReference type="NCBI Taxonomy" id="240176"/>
    <lineage>
        <taxon>Eukaryota</taxon>
        <taxon>Fungi</taxon>
        <taxon>Dikarya</taxon>
        <taxon>Basidiomycota</taxon>
        <taxon>Agaricomycotina</taxon>
        <taxon>Agaricomycetes</taxon>
        <taxon>Agaricomycetidae</taxon>
        <taxon>Agaricales</taxon>
        <taxon>Agaricineae</taxon>
        <taxon>Psathyrellaceae</taxon>
        <taxon>Coprinopsis</taxon>
    </lineage>
</organism>
<name>D6RNA4_COPC7</name>
<reference evidence="1 2" key="1">
    <citation type="journal article" date="2010" name="Proc. Natl. Acad. Sci. U.S.A.">
        <title>Insights into evolution of multicellular fungi from the assembled chromosomes of the mushroom Coprinopsis cinerea (Coprinus cinereus).</title>
        <authorList>
            <person name="Stajich J.E."/>
            <person name="Wilke S.K."/>
            <person name="Ahren D."/>
            <person name="Au C.H."/>
            <person name="Birren B.W."/>
            <person name="Borodovsky M."/>
            <person name="Burns C."/>
            <person name="Canback B."/>
            <person name="Casselton L.A."/>
            <person name="Cheng C.K."/>
            <person name="Deng J."/>
            <person name="Dietrich F.S."/>
            <person name="Fargo D.C."/>
            <person name="Farman M.L."/>
            <person name="Gathman A.C."/>
            <person name="Goldberg J."/>
            <person name="Guigo R."/>
            <person name="Hoegger P.J."/>
            <person name="Hooker J.B."/>
            <person name="Huggins A."/>
            <person name="James T.Y."/>
            <person name="Kamada T."/>
            <person name="Kilaru S."/>
            <person name="Kodira C."/>
            <person name="Kues U."/>
            <person name="Kupfer D."/>
            <person name="Kwan H.S."/>
            <person name="Lomsadze A."/>
            <person name="Li W."/>
            <person name="Lilly W.W."/>
            <person name="Ma L.J."/>
            <person name="Mackey A.J."/>
            <person name="Manning G."/>
            <person name="Martin F."/>
            <person name="Muraguchi H."/>
            <person name="Natvig D.O."/>
            <person name="Palmerini H."/>
            <person name="Ramesh M.A."/>
            <person name="Rehmeyer C.J."/>
            <person name="Roe B.A."/>
            <person name="Shenoy N."/>
            <person name="Stanke M."/>
            <person name="Ter-Hovhannisyan V."/>
            <person name="Tunlid A."/>
            <person name="Velagapudi R."/>
            <person name="Vision T.J."/>
            <person name="Zeng Q."/>
            <person name="Zolan M.E."/>
            <person name="Pukkila P.J."/>
        </authorList>
    </citation>
    <scope>NUCLEOTIDE SEQUENCE [LARGE SCALE GENOMIC DNA]</scope>
    <source>
        <strain evidence="2">Okayama-7 / 130 / ATCC MYA-4618 / FGSC 9003</strain>
    </source>
</reference>
<dbReference type="VEuPathDB" id="FungiDB:CC1G_15523"/>
<dbReference type="Proteomes" id="UP000001861">
    <property type="component" value="Unassembled WGS sequence"/>
</dbReference>
<dbReference type="AlphaFoldDB" id="D6RNA4"/>
<keyword evidence="2" id="KW-1185">Reference proteome</keyword>
<proteinExistence type="predicted"/>
<sequence length="360" mass="40890">MAPPRVRQQYTLPPNLERMHLYALFCHHAFHKRLRPAHRIPSKCNDIDLRIRAELLQIVEVVFQATNNVRQMPWCFKEAVQLLQRDSRRRDGQEPNPLPGSGGPCKITVAPCVYLDKNQVVVGWHLPEALQSARLVSWYSALESAARDGNSPFWTSPEGDWRSNEELFEDSPNFPFGHVDLSPAGFYQDNQAIPTPSTSFTSPGRNGWGLLNDIQETLSIFGAVLAIVQPSVFYEGLNLFEKIYTRQTQIESTWAFRDLLALWGAPFTNVLIFSNHEAPFHRDLSSCPYAFEVFVSTGTSRNNRFVIPSFDSEYYFNPGTIIVFPPYVFQHGWISDASPHNHAVATIFLISIAILSWHVG</sequence>
<dbReference type="EMBL" id="AACS02000006">
    <property type="protein sequence ID" value="EFI27488.1"/>
    <property type="molecule type" value="Genomic_DNA"/>
</dbReference>
<evidence type="ECO:0000313" key="2">
    <source>
        <dbReference type="Proteomes" id="UP000001861"/>
    </source>
</evidence>